<dbReference type="Pfam" id="PF01451">
    <property type="entry name" value="LMWPc"/>
    <property type="match status" value="1"/>
</dbReference>
<dbReference type="AlphaFoldDB" id="A0A917GTV0"/>
<dbReference type="PRINTS" id="PR00719">
    <property type="entry name" value="LMWPTPASE"/>
</dbReference>
<dbReference type="InterPro" id="IPR017867">
    <property type="entry name" value="Tyr_phospatase_low_mol_wt"/>
</dbReference>
<evidence type="ECO:0000313" key="7">
    <source>
        <dbReference type="EMBL" id="GGG56239.1"/>
    </source>
</evidence>
<evidence type="ECO:0000313" key="8">
    <source>
        <dbReference type="Proteomes" id="UP000627715"/>
    </source>
</evidence>
<feature type="active site" evidence="5">
    <location>
        <position position="15"/>
    </location>
</feature>
<dbReference type="OrthoDB" id="9784339at2"/>
<feature type="domain" description="Phosphotyrosine protein phosphatase I" evidence="6">
    <location>
        <begin position="3"/>
        <end position="151"/>
    </location>
</feature>
<reference evidence="7" key="2">
    <citation type="submission" date="2020-09" db="EMBL/GenBank/DDBJ databases">
        <authorList>
            <person name="Sun Q."/>
            <person name="Zhou Y."/>
        </authorList>
    </citation>
    <scope>NUCLEOTIDE SEQUENCE</scope>
    <source>
        <strain evidence="7">CGMCC 1.15425</strain>
    </source>
</reference>
<accession>A0A917GTV0</accession>
<evidence type="ECO:0000256" key="4">
    <source>
        <dbReference type="ARBA" id="ARBA00022912"/>
    </source>
</evidence>
<sequence length="158" mass="17549">MTTKVLMVCLGNICRSPTAHGIMETLIEKEGLSADIIVDSAGTGDWHIGKAPDPRTQQAAKRRGYDLSHLRARQVTVADLDDYDWVIAMDRQNRQNLLNMASDANRDRITLLLEHAGQIDAEVPDPYYGGEQGFEQVLDMVETACAALLERIKLQRVG</sequence>
<keyword evidence="4" id="KW-0904">Protein phosphatase</keyword>
<feature type="active site" description="Nucleophile" evidence="5">
    <location>
        <position position="9"/>
    </location>
</feature>
<dbReference type="InterPro" id="IPR036196">
    <property type="entry name" value="Ptyr_pPase_sf"/>
</dbReference>
<dbReference type="CDD" id="cd16343">
    <property type="entry name" value="LMWPTP"/>
    <property type="match status" value="1"/>
</dbReference>
<proteinExistence type="inferred from homology"/>
<dbReference type="SMART" id="SM00226">
    <property type="entry name" value="LMWPc"/>
    <property type="match status" value="1"/>
</dbReference>
<keyword evidence="3" id="KW-0378">Hydrolase</keyword>
<organism evidence="7 8">
    <name type="scientific">Pseudohongiella nitratireducens</name>
    <dbReference type="NCBI Taxonomy" id="1768907"/>
    <lineage>
        <taxon>Bacteria</taxon>
        <taxon>Pseudomonadati</taxon>
        <taxon>Pseudomonadota</taxon>
        <taxon>Gammaproteobacteria</taxon>
        <taxon>Pseudomonadales</taxon>
        <taxon>Pseudohongiellaceae</taxon>
        <taxon>Pseudohongiella</taxon>
    </lineage>
</organism>
<comment type="similarity">
    <text evidence="1">Belongs to the low molecular weight phosphotyrosine protein phosphatase family.</text>
</comment>
<reference evidence="7" key="1">
    <citation type="journal article" date="2014" name="Int. J. Syst. Evol. Microbiol.">
        <title>Complete genome sequence of Corynebacterium casei LMG S-19264T (=DSM 44701T), isolated from a smear-ripened cheese.</title>
        <authorList>
            <consortium name="US DOE Joint Genome Institute (JGI-PGF)"/>
            <person name="Walter F."/>
            <person name="Albersmeier A."/>
            <person name="Kalinowski J."/>
            <person name="Ruckert C."/>
        </authorList>
    </citation>
    <scope>NUCLEOTIDE SEQUENCE</scope>
    <source>
        <strain evidence="7">CGMCC 1.15425</strain>
    </source>
</reference>
<dbReference type="FunFam" id="3.40.50.2300:FF:000113">
    <property type="entry name" value="Low molecular weight protein-tyrosine-phosphatase"/>
    <property type="match status" value="1"/>
</dbReference>
<dbReference type="InterPro" id="IPR050438">
    <property type="entry name" value="LMW_PTPase"/>
</dbReference>
<dbReference type="RefSeq" id="WP_068812829.1">
    <property type="nucleotide sequence ID" value="NZ_BMIY01000005.1"/>
</dbReference>
<gene>
    <name evidence="7" type="primary">ptpA</name>
    <name evidence="7" type="ORF">GCM10011403_11710</name>
</gene>
<dbReference type="Proteomes" id="UP000627715">
    <property type="component" value="Unassembled WGS sequence"/>
</dbReference>
<evidence type="ECO:0000256" key="1">
    <source>
        <dbReference type="ARBA" id="ARBA00011063"/>
    </source>
</evidence>
<dbReference type="EMBL" id="BMIY01000005">
    <property type="protein sequence ID" value="GGG56239.1"/>
    <property type="molecule type" value="Genomic_DNA"/>
</dbReference>
<name>A0A917GTV0_9GAMM</name>
<evidence type="ECO:0000256" key="3">
    <source>
        <dbReference type="ARBA" id="ARBA00022801"/>
    </source>
</evidence>
<evidence type="ECO:0000256" key="5">
    <source>
        <dbReference type="PIRSR" id="PIRSR617867-1"/>
    </source>
</evidence>
<evidence type="ECO:0000259" key="6">
    <source>
        <dbReference type="SMART" id="SM00226"/>
    </source>
</evidence>
<dbReference type="InterPro" id="IPR023485">
    <property type="entry name" value="Ptyr_pPase"/>
</dbReference>
<comment type="caution">
    <text evidence="7">The sequence shown here is derived from an EMBL/GenBank/DDBJ whole genome shotgun (WGS) entry which is preliminary data.</text>
</comment>
<evidence type="ECO:0000256" key="2">
    <source>
        <dbReference type="ARBA" id="ARBA00013064"/>
    </source>
</evidence>
<dbReference type="Gene3D" id="3.40.50.2300">
    <property type="match status" value="1"/>
</dbReference>
<dbReference type="PANTHER" id="PTHR11717:SF7">
    <property type="entry name" value="LOW MOLECULAR WEIGHT PHOSPHOTYROSINE PROTEIN PHOSPHATASE"/>
    <property type="match status" value="1"/>
</dbReference>
<dbReference type="PANTHER" id="PTHR11717">
    <property type="entry name" value="LOW MOLECULAR WEIGHT PROTEIN TYROSINE PHOSPHATASE"/>
    <property type="match status" value="1"/>
</dbReference>
<keyword evidence="8" id="KW-1185">Reference proteome</keyword>
<dbReference type="SUPFAM" id="SSF52788">
    <property type="entry name" value="Phosphotyrosine protein phosphatases I"/>
    <property type="match status" value="1"/>
</dbReference>
<feature type="active site" description="Proton donor" evidence="5">
    <location>
        <position position="125"/>
    </location>
</feature>
<dbReference type="GO" id="GO:0004725">
    <property type="term" value="F:protein tyrosine phosphatase activity"/>
    <property type="evidence" value="ECO:0007669"/>
    <property type="project" value="UniProtKB-EC"/>
</dbReference>
<dbReference type="EC" id="3.1.3.48" evidence="2"/>
<protein>
    <recommendedName>
        <fullName evidence="2">protein-tyrosine-phosphatase</fullName>
        <ecNumber evidence="2">3.1.3.48</ecNumber>
    </recommendedName>
</protein>